<dbReference type="SUPFAM" id="SSF52540">
    <property type="entry name" value="P-loop containing nucleoside triphosphate hydrolases"/>
    <property type="match status" value="2"/>
</dbReference>
<dbReference type="Proteomes" id="UP001500840">
    <property type="component" value="Unassembled WGS sequence"/>
</dbReference>
<reference evidence="3" key="1">
    <citation type="journal article" date="2019" name="Int. J. Syst. Evol. Microbiol.">
        <title>The Global Catalogue of Microorganisms (GCM) 10K type strain sequencing project: providing services to taxonomists for standard genome sequencing and annotation.</title>
        <authorList>
            <consortium name="The Broad Institute Genomics Platform"/>
            <consortium name="The Broad Institute Genome Sequencing Center for Infectious Disease"/>
            <person name="Wu L."/>
            <person name="Ma J."/>
        </authorList>
    </citation>
    <scope>NUCLEOTIDE SEQUENCE [LARGE SCALE GENOMIC DNA]</scope>
    <source>
        <strain evidence="3">JCM 17759</strain>
    </source>
</reference>
<dbReference type="InterPro" id="IPR022488">
    <property type="entry name" value="PPK2-related"/>
</dbReference>
<evidence type="ECO:0000313" key="2">
    <source>
        <dbReference type="EMBL" id="GAA4459521.1"/>
    </source>
</evidence>
<dbReference type="PANTHER" id="PTHR34383:SF3">
    <property type="entry name" value="POLYPHOSPHATE:AMP PHOSPHOTRANSFERASE"/>
    <property type="match status" value="1"/>
</dbReference>
<dbReference type="InterPro" id="IPR027417">
    <property type="entry name" value="P-loop_NTPase"/>
</dbReference>
<evidence type="ECO:0000259" key="1">
    <source>
        <dbReference type="Pfam" id="PF03976"/>
    </source>
</evidence>
<protein>
    <submittedName>
        <fullName evidence="2">Polyphosphate:AMP phosphotransferase</fullName>
    </submittedName>
</protein>
<comment type="caution">
    <text evidence="2">The sequence shown here is derived from an EMBL/GenBank/DDBJ whole genome shotgun (WGS) entry which is preliminary data.</text>
</comment>
<organism evidence="2 3">
    <name type="scientific">Novipirellula rosea</name>
    <dbReference type="NCBI Taxonomy" id="1031540"/>
    <lineage>
        <taxon>Bacteria</taxon>
        <taxon>Pseudomonadati</taxon>
        <taxon>Planctomycetota</taxon>
        <taxon>Planctomycetia</taxon>
        <taxon>Pirellulales</taxon>
        <taxon>Pirellulaceae</taxon>
        <taxon>Novipirellula</taxon>
    </lineage>
</organism>
<accession>A0ABP8N3W0</accession>
<dbReference type="Gene3D" id="3.40.50.300">
    <property type="entry name" value="P-loop containing nucleotide triphosphate hydrolases"/>
    <property type="match status" value="2"/>
</dbReference>
<dbReference type="PANTHER" id="PTHR34383">
    <property type="entry name" value="POLYPHOSPHATE:AMP PHOSPHOTRANSFERASE-RELATED"/>
    <property type="match status" value="1"/>
</dbReference>
<dbReference type="EMBL" id="BAABGA010000048">
    <property type="protein sequence ID" value="GAA4459521.1"/>
    <property type="molecule type" value="Genomic_DNA"/>
</dbReference>
<dbReference type="NCBIfam" id="TIGR03708">
    <property type="entry name" value="poly_P_AMP_trns"/>
    <property type="match status" value="1"/>
</dbReference>
<feature type="domain" description="Polyphosphate kinase-2-related" evidence="1">
    <location>
        <begin position="266"/>
        <end position="488"/>
    </location>
</feature>
<dbReference type="InterPro" id="IPR022489">
    <property type="entry name" value="PolyP_AMP_Tfrase"/>
</dbReference>
<dbReference type="Pfam" id="PF03976">
    <property type="entry name" value="PPK2"/>
    <property type="match status" value="2"/>
</dbReference>
<proteinExistence type="predicted"/>
<keyword evidence="3" id="KW-1185">Reference proteome</keyword>
<sequence length="495" mass="58265">MRLVNFVHSEKLKKREFEDRLPALRAELLEVQNSLRKADFPVIVLFAGVDGAGKSEMVNSLNEWMDPRWLINRAYARSSGSDAEVERPVFRRYWHDLPPRGQIGLFLSAWYSQVLLGSVAQTVSESEFPRHVERIRRFERTLATDGALILKFWMHLDKRRQKKQLERLEANPLTAWRVTHTDWAHWAMYNRFVVAGDQIIDATDTPLAPWRVIDGADQRYRSIAIGQHILDAIKKRLNDVSPPPVSTDYSPSPVNWLSGVDLKQSLNKKEYRQRREQAQGDLNRLCRQAKQQKVSSILVFEGWDAAGKGGAIRRILRALDPRTYRVIPIAAPTEEEHSQHYLWRFWRHLPSAGNITFFDRSWYGRVLVERIEGFARTDEWQRAYNEINEFEQELVESGIMICKFWLHIDQQEQMRRFEERKTTPHKAWKLTEEDWRNREKWDVYESAVNDMIQHTNTSYAPWTIVPANDKYTARIHVLETACERLQKTLSDRTRT</sequence>
<feature type="domain" description="Polyphosphate kinase-2-related" evidence="1">
    <location>
        <begin position="12"/>
        <end position="236"/>
    </location>
</feature>
<gene>
    <name evidence="2" type="primary">pap</name>
    <name evidence="2" type="ORF">GCM10023156_39200</name>
</gene>
<name>A0ABP8N3W0_9BACT</name>
<evidence type="ECO:0000313" key="3">
    <source>
        <dbReference type="Proteomes" id="UP001500840"/>
    </source>
</evidence>
<dbReference type="RefSeq" id="WP_339938178.1">
    <property type="nucleotide sequence ID" value="NZ_BAABGA010000048.1"/>
</dbReference>